<proteinExistence type="predicted"/>
<keyword evidence="2" id="KW-1185">Reference proteome</keyword>
<reference evidence="1" key="1">
    <citation type="submission" date="2022-11" db="EMBL/GenBank/DDBJ databases">
        <authorList>
            <person name="Jaryenneh J.D."/>
            <person name="Schoeniger J.S."/>
            <person name="Mageeney C.M."/>
        </authorList>
    </citation>
    <scope>NUCLEOTIDE SEQUENCE</scope>
</reference>
<evidence type="ECO:0000313" key="1">
    <source>
        <dbReference type="EMBL" id="WAX22432.1"/>
    </source>
</evidence>
<protein>
    <submittedName>
        <fullName evidence="1">Morphogenesis protein</fullName>
    </submittedName>
</protein>
<dbReference type="GeneID" id="79413000"/>
<sequence length="158" mass="17566">MPSAKVVVKDLGYHKILEGFSQLDGTVIEAGLFEDAGEHDGIHLAQIGFYNEYGTDTAPPRPWLSGGAEHVERKAMAEIVRIVQNCENIPYGRRLMRKLAKQIADGIRVYAKFGPFVGNAPSTIRQKGFDWPLIETGDMVAAIDGRVVFGKARVRRRR</sequence>
<dbReference type="KEGG" id="vg:79413000"/>
<evidence type="ECO:0000313" key="2">
    <source>
        <dbReference type="Proteomes" id="UP001211688"/>
    </source>
</evidence>
<name>A0AAE9VEC6_9CAUD</name>
<organism evidence="1 2">
    <name type="scientific">Pseudomonas phage MiCath</name>
    <dbReference type="NCBI Taxonomy" id="3003729"/>
    <lineage>
        <taxon>Viruses</taxon>
        <taxon>Duplodnaviria</taxon>
        <taxon>Heunggongvirae</taxon>
        <taxon>Uroviricota</taxon>
        <taxon>Caudoviricetes</taxon>
        <taxon>Queuovirinae</taxon>
        <taxon>Micathvirus</taxon>
        <taxon>Micathvirus micath</taxon>
    </lineage>
</organism>
<dbReference type="EMBL" id="OP882271">
    <property type="protein sequence ID" value="WAX22432.1"/>
    <property type="molecule type" value="Genomic_DNA"/>
</dbReference>
<accession>A0AAE9VEC6</accession>
<dbReference type="Proteomes" id="UP001211688">
    <property type="component" value="Segment"/>
</dbReference>
<dbReference type="RefSeq" id="YP_010719860.1">
    <property type="nucleotide sequence ID" value="NC_072502.1"/>
</dbReference>